<gene>
    <name evidence="2" type="ORF">VHEMI10706</name>
</gene>
<sequence length="495" mass="54747">MANPFATPKRPRARKADDIETLNPRDKAQAALLQGRATITHQPFPNSSSPLLPALPPHRARSPERHRPDYARTNIYHNLEDEGSNSAAVDAVDIEAHAEDIFTREKERLQIRTDVLRKFATTISDCAKQYTSGYALQIARDFSKSLLNHWDNYACANFENKGQNKITMAVSKPSAISGPAPAPGGRGRLTGFAARAATADTQTPGNVSIARRSRSKGNPRASNPENQKSQNLDRHPHAYQIRLALAHATSLPADDFQDIKPTNTGWSLTTRTNATEATLLETQAQWGPKIDLIIAEKNVQWHTYLVKEVPRVLNDWEGQPLDFEQIISDEIKRQTDQSPISWHVSKADEATNTPTLLGTSAFLFKLTRAPKISQCKSCWNYHAPTRCTAPEICKNCGQHTTSDHNASACDQITQCVNCHGPHLPDDQSCFAKPKKRDDGLHKLSRTQRTHAKLLGAQAFKRSHPELAPELNPTIPESSAPPSPTPSLGIRKVTPQ</sequence>
<evidence type="ECO:0008006" key="4">
    <source>
        <dbReference type="Google" id="ProtNLM"/>
    </source>
</evidence>
<organism evidence="2 3">
    <name type="scientific">[Torrubiella] hemipterigena</name>
    <dbReference type="NCBI Taxonomy" id="1531966"/>
    <lineage>
        <taxon>Eukaryota</taxon>
        <taxon>Fungi</taxon>
        <taxon>Dikarya</taxon>
        <taxon>Ascomycota</taxon>
        <taxon>Pezizomycotina</taxon>
        <taxon>Sordariomycetes</taxon>
        <taxon>Hypocreomycetidae</taxon>
        <taxon>Hypocreales</taxon>
        <taxon>Clavicipitaceae</taxon>
        <taxon>Clavicipitaceae incertae sedis</taxon>
        <taxon>'Torrubiella' clade</taxon>
    </lineage>
</organism>
<feature type="region of interest" description="Disordered" evidence="1">
    <location>
        <begin position="1"/>
        <end position="68"/>
    </location>
</feature>
<dbReference type="OrthoDB" id="4869984at2759"/>
<evidence type="ECO:0000256" key="1">
    <source>
        <dbReference type="SAM" id="MobiDB-lite"/>
    </source>
</evidence>
<dbReference type="AlphaFoldDB" id="A0A0A1TDZ0"/>
<dbReference type="EMBL" id="CDHN01000009">
    <property type="protein sequence ID" value="CEJ95211.1"/>
    <property type="molecule type" value="Genomic_DNA"/>
</dbReference>
<evidence type="ECO:0000313" key="3">
    <source>
        <dbReference type="Proteomes" id="UP000039046"/>
    </source>
</evidence>
<dbReference type="Proteomes" id="UP000039046">
    <property type="component" value="Unassembled WGS sequence"/>
</dbReference>
<accession>A0A0A1TDZ0</accession>
<keyword evidence="3" id="KW-1185">Reference proteome</keyword>
<name>A0A0A1TDZ0_9HYPO</name>
<protein>
    <recommendedName>
        <fullName evidence="4">Reverse transcriptase</fullName>
    </recommendedName>
</protein>
<feature type="region of interest" description="Disordered" evidence="1">
    <location>
        <begin position="196"/>
        <end position="233"/>
    </location>
</feature>
<proteinExistence type="predicted"/>
<feature type="region of interest" description="Disordered" evidence="1">
    <location>
        <begin position="456"/>
        <end position="495"/>
    </location>
</feature>
<feature type="compositionally biased region" description="Basic and acidic residues" evidence="1">
    <location>
        <begin position="14"/>
        <end position="28"/>
    </location>
</feature>
<reference evidence="2 3" key="1">
    <citation type="journal article" date="2015" name="Genome Announc.">
        <title>Draft Genome Sequence and Gene Annotation of the Entomopathogenic Fungus Verticillium hemipterigenum.</title>
        <authorList>
            <person name="Horn F."/>
            <person name="Habel A."/>
            <person name="Scharf D.H."/>
            <person name="Dworschak J."/>
            <person name="Brakhage A.A."/>
            <person name="Guthke R."/>
            <person name="Hertweck C."/>
            <person name="Linde J."/>
        </authorList>
    </citation>
    <scope>NUCLEOTIDE SEQUENCE [LARGE SCALE GENOMIC DNA]</scope>
</reference>
<dbReference type="HOGENOM" id="CLU_042953_0_0_1"/>
<feature type="compositionally biased region" description="Polar residues" evidence="1">
    <location>
        <begin position="220"/>
        <end position="230"/>
    </location>
</feature>
<evidence type="ECO:0000313" key="2">
    <source>
        <dbReference type="EMBL" id="CEJ95211.1"/>
    </source>
</evidence>
<feature type="compositionally biased region" description="Low complexity" evidence="1">
    <location>
        <begin position="43"/>
        <end position="52"/>
    </location>
</feature>
<dbReference type="STRING" id="1531966.A0A0A1TDZ0"/>